<sequence>MIVRVIGRASFPIIRGSGFDHLRRSDLGSGQGGGWLAPSPRTHVLEEAMAQVEATTERVVAAGAEKVFDALADYRDIRPKVLPGQFSEYEVREGGDGEGTLVHWKLQATSKRVRDCLMEVSEPTDGELVEKDRNSSMVTTWRVTPAGEGRSRIVVTTTWKGAGGIGGFFEKMFAPKGLSRIYDALLARFAAEVEKDEKDEKGEK</sequence>
<protein>
    <recommendedName>
        <fullName evidence="3">Polyketide cyclase</fullName>
    </recommendedName>
</protein>
<dbReference type="Proteomes" id="UP001501005">
    <property type="component" value="Unassembled WGS sequence"/>
</dbReference>
<name>A0ABN1NJ73_9ACTN</name>
<dbReference type="CDD" id="cd07812">
    <property type="entry name" value="SRPBCC"/>
    <property type="match status" value="1"/>
</dbReference>
<comment type="caution">
    <text evidence="1">The sequence shown here is derived from an EMBL/GenBank/DDBJ whole genome shotgun (WGS) entry which is preliminary data.</text>
</comment>
<evidence type="ECO:0008006" key="3">
    <source>
        <dbReference type="Google" id="ProtNLM"/>
    </source>
</evidence>
<keyword evidence="2" id="KW-1185">Reference proteome</keyword>
<dbReference type="Pfam" id="PF10604">
    <property type="entry name" value="Polyketide_cyc2"/>
    <property type="match status" value="1"/>
</dbReference>
<reference evidence="1 2" key="1">
    <citation type="journal article" date="2019" name="Int. J. Syst. Evol. Microbiol.">
        <title>The Global Catalogue of Microorganisms (GCM) 10K type strain sequencing project: providing services to taxonomists for standard genome sequencing and annotation.</title>
        <authorList>
            <consortium name="The Broad Institute Genomics Platform"/>
            <consortium name="The Broad Institute Genome Sequencing Center for Infectious Disease"/>
            <person name="Wu L."/>
            <person name="Ma J."/>
        </authorList>
    </citation>
    <scope>NUCLEOTIDE SEQUENCE [LARGE SCALE GENOMIC DNA]</scope>
    <source>
        <strain evidence="1 2">JCM 10673</strain>
    </source>
</reference>
<dbReference type="InterPro" id="IPR023393">
    <property type="entry name" value="START-like_dom_sf"/>
</dbReference>
<evidence type="ECO:0000313" key="1">
    <source>
        <dbReference type="EMBL" id="GAA0908768.1"/>
    </source>
</evidence>
<dbReference type="EMBL" id="BAAAHG010000009">
    <property type="protein sequence ID" value="GAA0908768.1"/>
    <property type="molecule type" value="Genomic_DNA"/>
</dbReference>
<proteinExistence type="predicted"/>
<dbReference type="SUPFAM" id="SSF55961">
    <property type="entry name" value="Bet v1-like"/>
    <property type="match status" value="1"/>
</dbReference>
<dbReference type="Gene3D" id="3.30.530.20">
    <property type="match status" value="1"/>
</dbReference>
<dbReference type="InterPro" id="IPR019587">
    <property type="entry name" value="Polyketide_cyclase/dehydratase"/>
</dbReference>
<organism evidence="1 2">
    <name type="scientific">Streptomyces thermoalcalitolerans</name>
    <dbReference type="NCBI Taxonomy" id="65605"/>
    <lineage>
        <taxon>Bacteria</taxon>
        <taxon>Bacillati</taxon>
        <taxon>Actinomycetota</taxon>
        <taxon>Actinomycetes</taxon>
        <taxon>Kitasatosporales</taxon>
        <taxon>Streptomycetaceae</taxon>
        <taxon>Streptomyces</taxon>
    </lineage>
</organism>
<gene>
    <name evidence="1" type="ORF">GCM10009549_16260</name>
</gene>
<evidence type="ECO:0000313" key="2">
    <source>
        <dbReference type="Proteomes" id="UP001501005"/>
    </source>
</evidence>
<accession>A0ABN1NJ73</accession>